<dbReference type="EMBL" id="VKDB01000007">
    <property type="protein sequence ID" value="TSA85918.1"/>
    <property type="molecule type" value="Genomic_DNA"/>
</dbReference>
<comment type="caution">
    <text evidence="2">The sequence shown here is derived from an EMBL/GenBank/DDBJ whole genome shotgun (WGS) entry which is preliminary data.</text>
</comment>
<sequence>MNVLKSLLTSLSFAALSSAAAQTAPQTYFGLYTQASSVGGADVGLGIQGTYDTDRYALRLGVNVQSILGYTLGFGGDLSASYPVYGDLRSPVRAAVGAGLDLSSHNGGAFVFVRPYLSASAEARIARFSTVFLEGSLGYTLGNSISPGVKLGLNFR</sequence>
<evidence type="ECO:0000256" key="1">
    <source>
        <dbReference type="SAM" id="SignalP"/>
    </source>
</evidence>
<keyword evidence="3" id="KW-1185">Reference proteome</keyword>
<feature type="chain" id="PRO_5021910989" description="Porin family protein" evidence="1">
    <location>
        <begin position="22"/>
        <end position="156"/>
    </location>
</feature>
<feature type="signal peptide" evidence="1">
    <location>
        <begin position="1"/>
        <end position="21"/>
    </location>
</feature>
<dbReference type="Proteomes" id="UP000316092">
    <property type="component" value="Unassembled WGS sequence"/>
</dbReference>
<dbReference type="RefSeq" id="WP_143720530.1">
    <property type="nucleotide sequence ID" value="NZ_VKDB01000007.1"/>
</dbReference>
<name>A0A553V0D2_9DEIO</name>
<proteinExistence type="predicted"/>
<gene>
    <name evidence="2" type="ORF">FNU79_09080</name>
</gene>
<accession>A0A553V0D2</accession>
<dbReference type="AlphaFoldDB" id="A0A553V0D2"/>
<protein>
    <recommendedName>
        <fullName evidence="4">Porin family protein</fullName>
    </recommendedName>
</protein>
<reference evidence="2 3" key="1">
    <citation type="submission" date="2019-07" db="EMBL/GenBank/DDBJ databases">
        <title>Deinococcus detaillus sp. nov., isolated from humus soil in Antarctica.</title>
        <authorList>
            <person name="Zhang K."/>
        </authorList>
    </citation>
    <scope>NUCLEOTIDE SEQUENCE [LARGE SCALE GENOMIC DNA]</scope>
    <source>
        <strain evidence="2 3">H1</strain>
    </source>
</reference>
<organism evidence="2 3">
    <name type="scientific">Deinococcus detaillensis</name>
    <dbReference type="NCBI Taxonomy" id="2592048"/>
    <lineage>
        <taxon>Bacteria</taxon>
        <taxon>Thermotogati</taxon>
        <taxon>Deinococcota</taxon>
        <taxon>Deinococci</taxon>
        <taxon>Deinococcales</taxon>
        <taxon>Deinococcaceae</taxon>
        <taxon>Deinococcus</taxon>
    </lineage>
</organism>
<keyword evidence="1" id="KW-0732">Signal</keyword>
<evidence type="ECO:0008006" key="4">
    <source>
        <dbReference type="Google" id="ProtNLM"/>
    </source>
</evidence>
<dbReference type="OrthoDB" id="68600at2"/>
<evidence type="ECO:0000313" key="3">
    <source>
        <dbReference type="Proteomes" id="UP000316092"/>
    </source>
</evidence>
<evidence type="ECO:0000313" key="2">
    <source>
        <dbReference type="EMBL" id="TSA85918.1"/>
    </source>
</evidence>